<protein>
    <recommendedName>
        <fullName evidence="5">Methionine/alanine importer small subunit</fullName>
    </recommendedName>
</protein>
<keyword evidence="2" id="KW-0472">Membrane</keyword>
<feature type="transmembrane region" description="Helical" evidence="2">
    <location>
        <begin position="6"/>
        <end position="27"/>
    </location>
</feature>
<feature type="region of interest" description="Disordered" evidence="1">
    <location>
        <begin position="30"/>
        <end position="55"/>
    </location>
</feature>
<comment type="caution">
    <text evidence="3">The sequence shown here is derived from an EMBL/GenBank/DDBJ whole genome shotgun (WGS) entry which is preliminary data.</text>
</comment>
<evidence type="ECO:0000313" key="4">
    <source>
        <dbReference type="Proteomes" id="UP000033956"/>
    </source>
</evidence>
<dbReference type="NCBIfam" id="NF033493">
    <property type="entry name" value="MetS_like_NSS"/>
    <property type="match status" value="1"/>
</dbReference>
<evidence type="ECO:0008006" key="5">
    <source>
        <dbReference type="Google" id="ProtNLM"/>
    </source>
</evidence>
<dbReference type="EMBL" id="JYIZ01000056">
    <property type="protein sequence ID" value="KJL38135.1"/>
    <property type="molecule type" value="Genomic_DNA"/>
</dbReference>
<reference evidence="3 4" key="1">
    <citation type="submission" date="2015-02" db="EMBL/GenBank/DDBJ databases">
        <title>Draft genome sequences of ten Microbacterium spp. with emphasis on heavy metal contaminated environments.</title>
        <authorList>
            <person name="Corretto E."/>
        </authorList>
    </citation>
    <scope>NUCLEOTIDE SEQUENCE [LARGE SCALE GENOMIC DNA]</scope>
    <source>
        <strain evidence="3 4">DSM 12510</strain>
    </source>
</reference>
<dbReference type="OrthoDB" id="6712920at2"/>
<dbReference type="AlphaFoldDB" id="A0A0M2GX26"/>
<dbReference type="RefSeq" id="WP_157004053.1">
    <property type="nucleotide sequence ID" value="NZ_BAAAUP010000013.1"/>
</dbReference>
<dbReference type="Proteomes" id="UP000033956">
    <property type="component" value="Unassembled WGS sequence"/>
</dbReference>
<keyword evidence="4" id="KW-1185">Reference proteome</keyword>
<organism evidence="3 4">
    <name type="scientific">Microbacterium terrae</name>
    <dbReference type="NCBI Taxonomy" id="69369"/>
    <lineage>
        <taxon>Bacteria</taxon>
        <taxon>Bacillati</taxon>
        <taxon>Actinomycetota</taxon>
        <taxon>Actinomycetes</taxon>
        <taxon>Micrococcales</taxon>
        <taxon>Microbacteriaceae</taxon>
        <taxon>Microbacterium</taxon>
    </lineage>
</organism>
<keyword evidence="2" id="KW-0812">Transmembrane</keyword>
<evidence type="ECO:0000256" key="1">
    <source>
        <dbReference type="SAM" id="MobiDB-lite"/>
    </source>
</evidence>
<proteinExistence type="predicted"/>
<sequence>MTPIAITFLLLAIALVWGGLIASTIYLRSRPERDDYPPGAADDHREDVAPIEHDT</sequence>
<dbReference type="PATRIC" id="fig|92835.4.peg.3162"/>
<keyword evidence="2" id="KW-1133">Transmembrane helix</keyword>
<accession>A0A0M2GX26</accession>
<evidence type="ECO:0000313" key="3">
    <source>
        <dbReference type="EMBL" id="KJL38135.1"/>
    </source>
</evidence>
<name>A0A0M2GX26_9MICO</name>
<evidence type="ECO:0000256" key="2">
    <source>
        <dbReference type="SAM" id="Phobius"/>
    </source>
</evidence>
<gene>
    <name evidence="3" type="ORF">RS81_03133</name>
</gene>
<dbReference type="STRING" id="92835.RS81_03133"/>